<dbReference type="Proteomes" id="UP000767238">
    <property type="component" value="Unassembled WGS sequence"/>
</dbReference>
<dbReference type="EMBL" id="JAHFYH010000053">
    <property type="protein sequence ID" value="KAH0217762.1"/>
    <property type="molecule type" value="Genomic_DNA"/>
</dbReference>
<evidence type="ECO:0000313" key="2">
    <source>
        <dbReference type="EMBL" id="KAH0217762.1"/>
    </source>
</evidence>
<accession>A0A9P8K677</accession>
<name>A0A9P8K677_AURME</name>
<feature type="region of interest" description="Disordered" evidence="1">
    <location>
        <begin position="186"/>
        <end position="238"/>
    </location>
</feature>
<dbReference type="OrthoDB" id="3939378at2759"/>
<feature type="compositionally biased region" description="Basic and acidic residues" evidence="1">
    <location>
        <begin position="186"/>
        <end position="199"/>
    </location>
</feature>
<gene>
    <name evidence="2" type="ORF">KCV03_g6892</name>
</gene>
<evidence type="ECO:0000313" key="3">
    <source>
        <dbReference type="Proteomes" id="UP000767238"/>
    </source>
</evidence>
<dbReference type="AlphaFoldDB" id="A0A9P8K677"/>
<comment type="caution">
    <text evidence="2">The sequence shown here is derived from an EMBL/GenBank/DDBJ whole genome shotgun (WGS) entry which is preliminary data.</text>
</comment>
<feature type="region of interest" description="Disordered" evidence="1">
    <location>
        <begin position="117"/>
        <end position="139"/>
    </location>
</feature>
<evidence type="ECO:0000256" key="1">
    <source>
        <dbReference type="SAM" id="MobiDB-lite"/>
    </source>
</evidence>
<feature type="compositionally biased region" description="Low complexity" evidence="1">
    <location>
        <begin position="204"/>
        <end position="215"/>
    </location>
</feature>
<organism evidence="2 3">
    <name type="scientific">Aureobasidium melanogenum</name>
    <name type="common">Aureobasidium pullulans var. melanogenum</name>
    <dbReference type="NCBI Taxonomy" id="46634"/>
    <lineage>
        <taxon>Eukaryota</taxon>
        <taxon>Fungi</taxon>
        <taxon>Dikarya</taxon>
        <taxon>Ascomycota</taxon>
        <taxon>Pezizomycotina</taxon>
        <taxon>Dothideomycetes</taxon>
        <taxon>Dothideomycetidae</taxon>
        <taxon>Dothideales</taxon>
        <taxon>Saccotheciaceae</taxon>
        <taxon>Aureobasidium</taxon>
    </lineage>
</organism>
<reference evidence="2" key="1">
    <citation type="journal article" date="2021" name="J Fungi (Basel)">
        <title>Virulence traits and population genomics of the black yeast Aureobasidium melanogenum.</title>
        <authorList>
            <person name="Cernosa A."/>
            <person name="Sun X."/>
            <person name="Gostincar C."/>
            <person name="Fang C."/>
            <person name="Gunde-Cimerman N."/>
            <person name="Song Z."/>
        </authorList>
    </citation>
    <scope>NUCLEOTIDE SEQUENCE</scope>
    <source>
        <strain evidence="2">EXF-8016</strain>
    </source>
</reference>
<reference evidence="2" key="2">
    <citation type="submission" date="2021-08" db="EMBL/GenBank/DDBJ databases">
        <authorList>
            <person name="Gostincar C."/>
            <person name="Sun X."/>
            <person name="Song Z."/>
            <person name="Gunde-Cimerman N."/>
        </authorList>
    </citation>
    <scope>NUCLEOTIDE SEQUENCE</scope>
    <source>
        <strain evidence="2">EXF-8016</strain>
    </source>
</reference>
<protein>
    <submittedName>
        <fullName evidence="2">Uncharacterized protein</fullName>
    </submittedName>
</protein>
<feature type="non-terminal residue" evidence="2">
    <location>
        <position position="1"/>
    </location>
</feature>
<proteinExistence type="predicted"/>
<feature type="compositionally biased region" description="Polar residues" evidence="1">
    <location>
        <begin position="216"/>
        <end position="229"/>
    </location>
</feature>
<sequence length="371" mass="41748">MALFNRPLSSGSLKSDKSAADSKKNVRFSDQLAETHFEKKESLTGSAQWFSTIFLQFGNLHSSNTSSYPLPGLSLLRCCKRIMHENLRSANSALCTTFKSIQDAKARLDLRDPFETTSISSAEGGSHVIPETPPSGDTETVSSIVEQENVLEGDRWVTPSRSLADAMHKKLLSGALAASNKALASIERDRNPSDSRMEPLELDSSSTEASSQTSERITSQRRSARSSTGIGVAHPPRFINPAKITKSKDEERGTASYLNQQQLYMLRQQETRVVRKLESKSIPQLQMLQHKALTSHASNKIKNLIQNALFEKHMGEMKEWESQVDVWSKDCRGEERTRKEQQKIQEFQERPYQQTLAHIMEIPDNVLRQLE</sequence>